<organism evidence="1 2">
    <name type="scientific">Ambispora leptoticha</name>
    <dbReference type="NCBI Taxonomy" id="144679"/>
    <lineage>
        <taxon>Eukaryota</taxon>
        <taxon>Fungi</taxon>
        <taxon>Fungi incertae sedis</taxon>
        <taxon>Mucoromycota</taxon>
        <taxon>Glomeromycotina</taxon>
        <taxon>Glomeromycetes</taxon>
        <taxon>Archaeosporales</taxon>
        <taxon>Ambisporaceae</taxon>
        <taxon>Ambispora</taxon>
    </lineage>
</organism>
<sequence length="155" mass="17560">TDFDNASPILFKQRIVQLLNTIVFSNSLLTQDRTHLVISILEKIHVIQSPNHSIITDEELEGPLQTQSYSETGRLEGYLQEINDLSGLEGNEEGEQIEIEDIYHPENDLIIFLPEVLELLSASLIQTSTPEEMMTVEDVLNATFAYKCIAEELKK</sequence>
<comment type="caution">
    <text evidence="1">The sequence shown here is derived from an EMBL/GenBank/DDBJ whole genome shotgun (WGS) entry which is preliminary data.</text>
</comment>
<dbReference type="EMBL" id="CAJVPS010008539">
    <property type="protein sequence ID" value="CAG8643652.1"/>
    <property type="molecule type" value="Genomic_DNA"/>
</dbReference>
<gene>
    <name evidence="1" type="ORF">ALEPTO_LOCUS9794</name>
</gene>
<protein>
    <submittedName>
        <fullName evidence="1">5600_t:CDS:1</fullName>
    </submittedName>
</protein>
<accession>A0A9N9DPW7</accession>
<reference evidence="1" key="1">
    <citation type="submission" date="2021-06" db="EMBL/GenBank/DDBJ databases">
        <authorList>
            <person name="Kallberg Y."/>
            <person name="Tangrot J."/>
            <person name="Rosling A."/>
        </authorList>
    </citation>
    <scope>NUCLEOTIDE SEQUENCE</scope>
    <source>
        <strain evidence="1">FL130A</strain>
    </source>
</reference>
<proteinExistence type="predicted"/>
<evidence type="ECO:0000313" key="1">
    <source>
        <dbReference type="EMBL" id="CAG8643652.1"/>
    </source>
</evidence>
<feature type="non-terminal residue" evidence="1">
    <location>
        <position position="1"/>
    </location>
</feature>
<evidence type="ECO:0000313" key="2">
    <source>
        <dbReference type="Proteomes" id="UP000789508"/>
    </source>
</evidence>
<keyword evidence="2" id="KW-1185">Reference proteome</keyword>
<name>A0A9N9DPW7_9GLOM</name>
<dbReference type="AlphaFoldDB" id="A0A9N9DPW7"/>
<dbReference type="Proteomes" id="UP000789508">
    <property type="component" value="Unassembled WGS sequence"/>
</dbReference>